<name>A0ABT8CW41_9FLAO</name>
<reference evidence="3" key="1">
    <citation type="journal article" date="2019" name="Int. J. Syst. Evol. Microbiol.">
        <title>The Global Catalogue of Microorganisms (GCM) 10K type strain sequencing project: providing services to taxonomists for standard genome sequencing and annotation.</title>
        <authorList>
            <consortium name="The Broad Institute Genomics Platform"/>
            <consortium name="The Broad Institute Genome Sequencing Center for Infectious Disease"/>
            <person name="Wu L."/>
            <person name="Ma J."/>
        </authorList>
    </citation>
    <scope>NUCLEOTIDE SEQUENCE [LARGE SCALE GENOMIC DNA]</scope>
    <source>
        <strain evidence="3">CECT 7184</strain>
    </source>
</reference>
<dbReference type="RefSeq" id="WP_290364105.1">
    <property type="nucleotide sequence ID" value="NZ_JAUFQU010000001.1"/>
</dbReference>
<keyword evidence="3" id="KW-1185">Reference proteome</keyword>
<gene>
    <name evidence="2" type="ORF">QW060_14035</name>
</gene>
<keyword evidence="1" id="KW-1133">Transmembrane helix</keyword>
<evidence type="ECO:0000313" key="2">
    <source>
        <dbReference type="EMBL" id="MDN3708226.1"/>
    </source>
</evidence>
<evidence type="ECO:0008006" key="4">
    <source>
        <dbReference type="Google" id="ProtNLM"/>
    </source>
</evidence>
<accession>A0ABT8CW41</accession>
<evidence type="ECO:0000256" key="1">
    <source>
        <dbReference type="SAM" id="Phobius"/>
    </source>
</evidence>
<proteinExistence type="predicted"/>
<organism evidence="2 3">
    <name type="scientific">Paenimyroides ceti</name>
    <dbReference type="NCBI Taxonomy" id="395087"/>
    <lineage>
        <taxon>Bacteria</taxon>
        <taxon>Pseudomonadati</taxon>
        <taxon>Bacteroidota</taxon>
        <taxon>Flavobacteriia</taxon>
        <taxon>Flavobacteriales</taxon>
        <taxon>Flavobacteriaceae</taxon>
        <taxon>Paenimyroides</taxon>
    </lineage>
</organism>
<sequence length="128" mass="14787">MHLSIWVVVCNLFIFSILFVLQLYFGIVYFLTKKGTFGIELYKNFINHLTLFKMRKFYSQYSGLFFLMYLLLFFASESAAKTTVCNSGLLNSGFVPGNVTDSNNSTMTKNNINTYIFKNQSVRIVNNH</sequence>
<feature type="transmembrane region" description="Helical" evidence="1">
    <location>
        <begin position="6"/>
        <end position="31"/>
    </location>
</feature>
<dbReference type="Proteomes" id="UP001242368">
    <property type="component" value="Unassembled WGS sequence"/>
</dbReference>
<evidence type="ECO:0000313" key="3">
    <source>
        <dbReference type="Proteomes" id="UP001242368"/>
    </source>
</evidence>
<keyword evidence="1" id="KW-0472">Membrane</keyword>
<feature type="transmembrane region" description="Helical" evidence="1">
    <location>
        <begin position="57"/>
        <end position="75"/>
    </location>
</feature>
<dbReference type="EMBL" id="JAUFQU010000001">
    <property type="protein sequence ID" value="MDN3708226.1"/>
    <property type="molecule type" value="Genomic_DNA"/>
</dbReference>
<protein>
    <recommendedName>
        <fullName evidence="4">ATP synthase F0 subunit 8</fullName>
    </recommendedName>
</protein>
<comment type="caution">
    <text evidence="2">The sequence shown here is derived from an EMBL/GenBank/DDBJ whole genome shotgun (WGS) entry which is preliminary data.</text>
</comment>
<keyword evidence="1" id="KW-0812">Transmembrane</keyword>